<sequence>MGDNIYSLDKAINKKKESKQDVADDILLEAEKIEEENYETAKDIRIQLGGAALEQKEATEEMRRQGETLDAAKKAAIGVHREARKGEHLADDIEREGSLFSCRFACLEKLFSCFRRDPGDDRVEEIANKDVSVMEGPRDIEEEVFDESKNEFVPGQNKTDKELNAILNTVRGIRAEAESQGGEAERQKTVVKDISAVNEQSEKVIKRTDKHLKDIN</sequence>
<keyword evidence="1" id="KW-0175">Coiled coil</keyword>
<dbReference type="EMBL" id="SBJO01000066">
    <property type="protein sequence ID" value="KAF9763607.1"/>
    <property type="molecule type" value="Genomic_DNA"/>
</dbReference>
<keyword evidence="3" id="KW-1185">Reference proteome</keyword>
<reference evidence="2 3" key="1">
    <citation type="journal article" date="2020" name="Genome Biol. Evol.">
        <title>Comparative genomics of strictly vertically transmitted, feminizing microsporidia endosymbionts of amphipod crustaceans.</title>
        <authorList>
            <person name="Cormier A."/>
            <person name="Chebbi M.A."/>
            <person name="Giraud I."/>
            <person name="Wattier R."/>
            <person name="Teixeira M."/>
            <person name="Gilbert C."/>
            <person name="Rigaud T."/>
            <person name="Cordaux R."/>
        </authorList>
    </citation>
    <scope>NUCLEOTIDE SEQUENCE [LARGE SCALE GENOMIC DNA]</scope>
    <source>
        <strain evidence="2 3">Ou3-Ou53</strain>
    </source>
</reference>
<evidence type="ECO:0000256" key="1">
    <source>
        <dbReference type="SAM" id="Coils"/>
    </source>
</evidence>
<gene>
    <name evidence="2" type="ORF">NGRA_1171</name>
</gene>
<dbReference type="OrthoDB" id="2192459at2759"/>
<accession>A0A9P6H0K2</accession>
<dbReference type="Pfam" id="PF17002">
    <property type="entry name" value="DUF5089"/>
    <property type="match status" value="1"/>
</dbReference>
<dbReference type="Proteomes" id="UP000740883">
    <property type="component" value="Unassembled WGS sequence"/>
</dbReference>
<evidence type="ECO:0000313" key="3">
    <source>
        <dbReference type="Proteomes" id="UP000740883"/>
    </source>
</evidence>
<comment type="caution">
    <text evidence="2">The sequence shown here is derived from an EMBL/GenBank/DDBJ whole genome shotgun (WGS) entry which is preliminary data.</text>
</comment>
<feature type="coiled-coil region" evidence="1">
    <location>
        <begin position="16"/>
        <end position="75"/>
    </location>
</feature>
<dbReference type="AlphaFoldDB" id="A0A9P6H0K2"/>
<protein>
    <submittedName>
        <fullName evidence="2">Uncharacterized protein</fullName>
    </submittedName>
</protein>
<name>A0A9P6H0K2_9MICR</name>
<organism evidence="2 3">
    <name type="scientific">Nosema granulosis</name>
    <dbReference type="NCBI Taxonomy" id="83296"/>
    <lineage>
        <taxon>Eukaryota</taxon>
        <taxon>Fungi</taxon>
        <taxon>Fungi incertae sedis</taxon>
        <taxon>Microsporidia</taxon>
        <taxon>Nosematidae</taxon>
        <taxon>Nosema</taxon>
    </lineage>
</organism>
<proteinExistence type="predicted"/>
<evidence type="ECO:0000313" key="2">
    <source>
        <dbReference type="EMBL" id="KAF9763607.1"/>
    </source>
</evidence>
<dbReference type="InterPro" id="IPR031547">
    <property type="entry name" value="DUF5089"/>
</dbReference>